<comment type="caution">
    <text evidence="2">The sequence shown here is derived from an EMBL/GenBank/DDBJ whole genome shotgun (WGS) entry which is preliminary data.</text>
</comment>
<feature type="region of interest" description="Disordered" evidence="1">
    <location>
        <begin position="376"/>
        <end position="408"/>
    </location>
</feature>
<feature type="compositionally biased region" description="Basic and acidic residues" evidence="1">
    <location>
        <begin position="515"/>
        <end position="524"/>
    </location>
</feature>
<dbReference type="Proteomes" id="UP000475325">
    <property type="component" value="Unassembled WGS sequence"/>
</dbReference>
<gene>
    <name evidence="2" type="ORF">TWF102_005644</name>
</gene>
<accession>A0A7C8NCX3</accession>
<sequence length="524" mass="56914">MLSIDAGRPATMSYSFQQHQIPGNMLANGFGASRGKPDAVNKIPIPKLPTISASLYDDPNALYPPTPTARSSGRAQLLAGLRTAPKTPIGSEYPSIGHFDGEFQGESQSGAGNLNFLMNRNERAFGNDPPRHQLAHSGHLHASRPSLPQDHFNNIQFSNFGGLPTPPTSSHYVYQGDQDYEAQAYADLLARNISLAQQQQQHFIQQLRLAQQTQQLQQIHQQMQPLPIQSAMSQVLGTPPISPAIYTPTVSNLSQGHSIYNPNVQTNVQGFTSQQNRHKQGGFSALAQSEQTALTSMTSQLRISPSPPLGRPTIRTPPSRSTPSPTKEFNAPERVMAKKTPSPPPASASTFRRGHKKCISLSSCSNMNPTLDGGPKTSIPRLSGVPSTPLNSTFGGRGDHPIRQPRGPPALEEVIAKPTAKYEGSKNFSSRQRRRALTKLVNAGLERRVTKQVGPASSMMPVSEHDSSDQPGESGSMDHTMRKDTPLDIVSISRPEGRRTPRRMGLAAPHFAAHSAEKRRSAVF</sequence>
<evidence type="ECO:0000256" key="1">
    <source>
        <dbReference type="SAM" id="MobiDB-lite"/>
    </source>
</evidence>
<feature type="compositionally biased region" description="Polar residues" evidence="1">
    <location>
        <begin position="286"/>
        <end position="303"/>
    </location>
</feature>
<evidence type="ECO:0000313" key="3">
    <source>
        <dbReference type="Proteomes" id="UP000475325"/>
    </source>
</evidence>
<dbReference type="AlphaFoldDB" id="A0A7C8NCX3"/>
<reference evidence="2 3" key="1">
    <citation type="submission" date="2019-06" db="EMBL/GenBank/DDBJ databases">
        <authorList>
            <person name="Palmer J.M."/>
        </authorList>
    </citation>
    <scope>NUCLEOTIDE SEQUENCE [LARGE SCALE GENOMIC DNA]</scope>
    <source>
        <strain evidence="2 3">TWF102</strain>
    </source>
</reference>
<dbReference type="EMBL" id="WIQW01000029">
    <property type="protein sequence ID" value="KAF3099242.1"/>
    <property type="molecule type" value="Genomic_DNA"/>
</dbReference>
<name>A0A7C8NCX3_ORBOL</name>
<protein>
    <submittedName>
        <fullName evidence="2">Uncharacterized protein</fullName>
    </submittedName>
</protein>
<evidence type="ECO:0000313" key="2">
    <source>
        <dbReference type="EMBL" id="KAF3099242.1"/>
    </source>
</evidence>
<feature type="compositionally biased region" description="Low complexity" evidence="1">
    <location>
        <begin position="311"/>
        <end position="326"/>
    </location>
</feature>
<feature type="compositionally biased region" description="Polar residues" evidence="1">
    <location>
        <begin position="385"/>
        <end position="394"/>
    </location>
</feature>
<organism evidence="2 3">
    <name type="scientific">Orbilia oligospora</name>
    <name type="common">Nematode-trapping fungus</name>
    <name type="synonym">Arthrobotrys oligospora</name>
    <dbReference type="NCBI Taxonomy" id="2813651"/>
    <lineage>
        <taxon>Eukaryota</taxon>
        <taxon>Fungi</taxon>
        <taxon>Dikarya</taxon>
        <taxon>Ascomycota</taxon>
        <taxon>Pezizomycotina</taxon>
        <taxon>Orbiliomycetes</taxon>
        <taxon>Orbiliales</taxon>
        <taxon>Orbiliaceae</taxon>
        <taxon>Orbilia</taxon>
    </lineage>
</organism>
<proteinExistence type="predicted"/>
<feature type="region of interest" description="Disordered" evidence="1">
    <location>
        <begin position="440"/>
        <end position="524"/>
    </location>
</feature>
<feature type="region of interest" description="Disordered" evidence="1">
    <location>
        <begin position="272"/>
        <end position="352"/>
    </location>
</feature>